<dbReference type="KEGG" id="pprf:DPRO_1409"/>
<evidence type="ECO:0000313" key="11">
    <source>
        <dbReference type="Proteomes" id="UP000219215"/>
    </source>
</evidence>
<dbReference type="GO" id="GO:0042371">
    <property type="term" value="P:vitamin K biosynthetic process"/>
    <property type="evidence" value="ECO:0007669"/>
    <property type="project" value="TreeGrafter"/>
</dbReference>
<dbReference type="UniPathway" id="UPA00079"/>
<dbReference type="InterPro" id="IPR044878">
    <property type="entry name" value="UbiA_sf"/>
</dbReference>
<feature type="transmembrane region" description="Helical" evidence="9">
    <location>
        <begin position="281"/>
        <end position="306"/>
    </location>
</feature>
<comment type="pathway">
    <text evidence="2">Quinol/quinone metabolism; menaquinone biosynthesis.</text>
</comment>
<keyword evidence="11" id="KW-1185">Reference proteome</keyword>
<keyword evidence="6 9" id="KW-0812">Transmembrane</keyword>
<feature type="transmembrane region" description="Helical" evidence="9">
    <location>
        <begin position="256"/>
        <end position="274"/>
    </location>
</feature>
<dbReference type="GO" id="GO:0009234">
    <property type="term" value="P:menaquinone biosynthetic process"/>
    <property type="evidence" value="ECO:0007669"/>
    <property type="project" value="UniProtKB-UniPathway"/>
</dbReference>
<evidence type="ECO:0000256" key="8">
    <source>
        <dbReference type="ARBA" id="ARBA00023136"/>
    </source>
</evidence>
<dbReference type="CDD" id="cd13962">
    <property type="entry name" value="PT_UbiA_UBIAD1"/>
    <property type="match status" value="1"/>
</dbReference>
<keyword evidence="3" id="KW-0474">Menaquinone biosynthesis</keyword>
<evidence type="ECO:0000313" key="10">
    <source>
        <dbReference type="EMBL" id="SOB58303.1"/>
    </source>
</evidence>
<proteinExistence type="predicted"/>
<keyword evidence="8 9" id="KW-0472">Membrane</keyword>
<sequence length="307" mass="33287">MQSKKQNCISLIRSNMASWIKAARLPSQTYIFLPLLLGEAVALNHGSGFSISRFVTVHLFGLAIQLYIVFANDYADQETDRNNVTFTPFSGGSRVLVDGDLTPFQILKAARLMALTSIGLGMILGVMAGSIVPIIMAVLGVLLLFLYSYRPVQLSYKGGGELLQMIGVGIVLPVMGYTAFSGRLDSFPWEILFVVLPTQLACAIGTAEPDEPSDRADQKKTIPVLLGPLSRKLVVSLHSLTALQIIWLFTPAPVDGLLLLVLLVASVIGQLFFMRSKAGDVGVLAFTFLSILSTLTSMGILCLFFWP</sequence>
<evidence type="ECO:0000256" key="3">
    <source>
        <dbReference type="ARBA" id="ARBA00022428"/>
    </source>
</evidence>
<organism evidence="10 11">
    <name type="scientific">Pseudodesulfovibrio profundus</name>
    <dbReference type="NCBI Taxonomy" id="57320"/>
    <lineage>
        <taxon>Bacteria</taxon>
        <taxon>Pseudomonadati</taxon>
        <taxon>Thermodesulfobacteriota</taxon>
        <taxon>Desulfovibrionia</taxon>
        <taxon>Desulfovibrionales</taxon>
        <taxon>Desulfovibrionaceae</taxon>
    </lineage>
</organism>
<dbReference type="InterPro" id="IPR000537">
    <property type="entry name" value="UbiA_prenyltransferase"/>
</dbReference>
<dbReference type="Proteomes" id="UP000219215">
    <property type="component" value="Chromosome DPRO"/>
</dbReference>
<evidence type="ECO:0000256" key="9">
    <source>
        <dbReference type="SAM" id="Phobius"/>
    </source>
</evidence>
<gene>
    <name evidence="10" type="ORF">DPRO_1409</name>
</gene>
<feature type="transmembrane region" description="Helical" evidence="9">
    <location>
        <begin position="118"/>
        <end position="147"/>
    </location>
</feature>
<dbReference type="InterPro" id="IPR026046">
    <property type="entry name" value="UBIAD1"/>
</dbReference>
<keyword evidence="7 9" id="KW-1133">Transmembrane helix</keyword>
<feature type="transmembrane region" description="Helical" evidence="9">
    <location>
        <begin position="233"/>
        <end position="250"/>
    </location>
</feature>
<evidence type="ECO:0000256" key="2">
    <source>
        <dbReference type="ARBA" id="ARBA00004863"/>
    </source>
</evidence>
<evidence type="ECO:0000256" key="6">
    <source>
        <dbReference type="ARBA" id="ARBA00022692"/>
    </source>
</evidence>
<evidence type="ECO:0000256" key="1">
    <source>
        <dbReference type="ARBA" id="ARBA00004141"/>
    </source>
</evidence>
<dbReference type="Pfam" id="PF01040">
    <property type="entry name" value="UbiA"/>
    <property type="match status" value="1"/>
</dbReference>
<dbReference type="GO" id="GO:0004659">
    <property type="term" value="F:prenyltransferase activity"/>
    <property type="evidence" value="ECO:0007669"/>
    <property type="project" value="InterPro"/>
</dbReference>
<evidence type="ECO:0000256" key="4">
    <source>
        <dbReference type="ARBA" id="ARBA00022475"/>
    </source>
</evidence>
<reference evidence="11" key="1">
    <citation type="submission" date="2017-09" db="EMBL/GenBank/DDBJ databases">
        <authorList>
            <person name="Regsiter A."/>
            <person name="William W."/>
        </authorList>
    </citation>
    <scope>NUCLEOTIDE SEQUENCE [LARGE SCALE GENOMIC DNA]</scope>
    <source>
        <strain evidence="11">500-1</strain>
    </source>
</reference>
<dbReference type="EMBL" id="LT907975">
    <property type="protein sequence ID" value="SOB58303.1"/>
    <property type="molecule type" value="Genomic_DNA"/>
</dbReference>
<protein>
    <submittedName>
        <fullName evidence="10">UbiA prenyltransferase</fullName>
    </submittedName>
</protein>
<dbReference type="PANTHER" id="PTHR13929">
    <property type="entry name" value="1,4-DIHYDROXY-2-NAPHTHOATE OCTAPRENYLTRANSFERASE"/>
    <property type="match status" value="1"/>
</dbReference>
<evidence type="ECO:0000256" key="5">
    <source>
        <dbReference type="ARBA" id="ARBA00022679"/>
    </source>
</evidence>
<dbReference type="Gene3D" id="1.10.357.140">
    <property type="entry name" value="UbiA prenyltransferase"/>
    <property type="match status" value="1"/>
</dbReference>
<keyword evidence="4" id="KW-1003">Cell membrane</keyword>
<evidence type="ECO:0000256" key="7">
    <source>
        <dbReference type="ARBA" id="ARBA00022989"/>
    </source>
</evidence>
<dbReference type="GO" id="GO:0016020">
    <property type="term" value="C:membrane"/>
    <property type="evidence" value="ECO:0007669"/>
    <property type="project" value="UniProtKB-SubCell"/>
</dbReference>
<dbReference type="PANTHER" id="PTHR13929:SF0">
    <property type="entry name" value="UBIA PRENYLTRANSFERASE DOMAIN-CONTAINING PROTEIN 1"/>
    <property type="match status" value="1"/>
</dbReference>
<accession>A0A2C8F8E4</accession>
<keyword evidence="5 10" id="KW-0808">Transferase</keyword>
<name>A0A2C8F8E4_9BACT</name>
<feature type="transmembrane region" description="Helical" evidence="9">
    <location>
        <begin position="162"/>
        <end position="180"/>
    </location>
</feature>
<comment type="subcellular location">
    <subcellularLocation>
        <location evidence="1">Membrane</location>
        <topology evidence="1">Multi-pass membrane protein</topology>
    </subcellularLocation>
</comment>
<dbReference type="AlphaFoldDB" id="A0A2C8F8E4"/>